<reference evidence="3" key="1">
    <citation type="submission" date="2020-10" db="EMBL/GenBank/DDBJ databases">
        <title>Chromosome-scale genome assembly of the Allis shad, Alosa alosa.</title>
        <authorList>
            <person name="Margot Z."/>
            <person name="Christophe K."/>
            <person name="Cabau C."/>
            <person name="Louis A."/>
            <person name="Berthelot C."/>
            <person name="Parey E."/>
            <person name="Roest Crollius H."/>
            <person name="Montfort J."/>
            <person name="Robinson-Rechavi M."/>
            <person name="Bucao C."/>
            <person name="Bouchez O."/>
            <person name="Gislard M."/>
            <person name="Lluch J."/>
            <person name="Milhes M."/>
            <person name="Lampietro C."/>
            <person name="Lopez Roques C."/>
            <person name="Donnadieu C."/>
            <person name="Braasch I."/>
            <person name="Desvignes T."/>
            <person name="Postlethwait J."/>
            <person name="Bobe J."/>
            <person name="Guiguen Y."/>
        </authorList>
    </citation>
    <scope>NUCLEOTIDE SEQUENCE</scope>
    <source>
        <strain evidence="3">M-15738</strain>
        <tissue evidence="3">Blood</tissue>
    </source>
</reference>
<feature type="compositionally biased region" description="Basic and acidic residues" evidence="2">
    <location>
        <begin position="155"/>
        <end position="164"/>
    </location>
</feature>
<dbReference type="GO" id="GO:2001236">
    <property type="term" value="P:regulation of extrinsic apoptotic signaling pathway"/>
    <property type="evidence" value="ECO:0007669"/>
    <property type="project" value="TreeGrafter"/>
</dbReference>
<sequence length="334" mass="37210">MSEGAARPSSPSPSVSLLEVKADTQLVLKSFLRNALSVPAAERPGRVGGTYRDSNKYSASSKSQKKADNGWDSWDEAISSAEEKKHSIKTLIKRRLRPRTLQRPEAPRKSETLEKDRKPVQSKNDQPATHSETLHKKPEQEDVGSSPSSPEDEEEKKQGEDGNKKKTKSKRKMQFSSIFSIKALNPSPRVTIRKAQHTGAHPPEFYEDVADTLERIARQSVKKKSKPVPLSLSPPPSQPAVSANAKNDVVQQLVQMLCTEGDIMNDKINANPFLRTSLDRLSYPSFAKLLDAYASQTLPPATPHRSPPAPHYAKWPSPWRHRAAFSRQQVRVST</sequence>
<dbReference type="Proteomes" id="UP000823561">
    <property type="component" value="Chromosome 6"/>
</dbReference>
<evidence type="ECO:0000256" key="2">
    <source>
        <dbReference type="SAM" id="MobiDB-lite"/>
    </source>
</evidence>
<keyword evidence="4" id="KW-1185">Reference proteome</keyword>
<feature type="region of interest" description="Disordered" evidence="2">
    <location>
        <begin position="37"/>
        <end position="183"/>
    </location>
</feature>
<feature type="compositionally biased region" description="Basic residues" evidence="2">
    <location>
        <begin position="86"/>
        <end position="100"/>
    </location>
</feature>
<name>A0AAV6GXX6_9TELE</name>
<evidence type="ECO:0000256" key="1">
    <source>
        <dbReference type="ARBA" id="ARBA00022703"/>
    </source>
</evidence>
<feature type="region of interest" description="Disordered" evidence="2">
    <location>
        <begin position="220"/>
        <end position="244"/>
    </location>
</feature>
<organism evidence="3 4">
    <name type="scientific">Alosa alosa</name>
    <name type="common">allis shad</name>
    <dbReference type="NCBI Taxonomy" id="278164"/>
    <lineage>
        <taxon>Eukaryota</taxon>
        <taxon>Metazoa</taxon>
        <taxon>Chordata</taxon>
        <taxon>Craniata</taxon>
        <taxon>Vertebrata</taxon>
        <taxon>Euteleostomi</taxon>
        <taxon>Actinopterygii</taxon>
        <taxon>Neopterygii</taxon>
        <taxon>Teleostei</taxon>
        <taxon>Clupei</taxon>
        <taxon>Clupeiformes</taxon>
        <taxon>Clupeoidei</taxon>
        <taxon>Clupeidae</taxon>
        <taxon>Alosa</taxon>
    </lineage>
</organism>
<comment type="caution">
    <text evidence="3">The sequence shown here is derived from an EMBL/GenBank/DDBJ whole genome shotgun (WGS) entry which is preliminary data.</text>
</comment>
<evidence type="ECO:0000313" key="4">
    <source>
        <dbReference type="Proteomes" id="UP000823561"/>
    </source>
</evidence>
<feature type="compositionally biased region" description="Polar residues" evidence="2">
    <location>
        <begin position="121"/>
        <end position="131"/>
    </location>
</feature>
<protein>
    <submittedName>
        <fullName evidence="3">Uncharacterized protein</fullName>
    </submittedName>
</protein>
<gene>
    <name evidence="3" type="ORF">AALO_G00083510</name>
</gene>
<dbReference type="PANTHER" id="PTHR14965:SF2">
    <property type="entry name" value="BCL-2-LIKE PROTEIN 12"/>
    <property type="match status" value="1"/>
</dbReference>
<dbReference type="GO" id="GO:0006915">
    <property type="term" value="P:apoptotic process"/>
    <property type="evidence" value="ECO:0007669"/>
    <property type="project" value="UniProtKB-KW"/>
</dbReference>
<feature type="compositionally biased region" description="Basic and acidic residues" evidence="2">
    <location>
        <begin position="105"/>
        <end position="119"/>
    </location>
</feature>
<keyword evidence="1" id="KW-0053">Apoptosis</keyword>
<accession>A0AAV6GXX6</accession>
<dbReference type="PANTHER" id="PTHR14965">
    <property type="entry name" value="SI:CH73-248E21.1"/>
    <property type="match status" value="1"/>
</dbReference>
<dbReference type="AlphaFoldDB" id="A0AAV6GXX6"/>
<evidence type="ECO:0000313" key="3">
    <source>
        <dbReference type="EMBL" id="KAG5279968.1"/>
    </source>
</evidence>
<dbReference type="EMBL" id="JADWDJ010000006">
    <property type="protein sequence ID" value="KAG5279968.1"/>
    <property type="molecule type" value="Genomic_DNA"/>
</dbReference>
<proteinExistence type="predicted"/>